<organism evidence="1">
    <name type="scientific">marine metagenome</name>
    <dbReference type="NCBI Taxonomy" id="408172"/>
    <lineage>
        <taxon>unclassified sequences</taxon>
        <taxon>metagenomes</taxon>
        <taxon>ecological metagenomes</taxon>
    </lineage>
</organism>
<dbReference type="PANTHER" id="PTHR43480:SF1">
    <property type="entry name" value="ACYL-[ACYL-CARRIER-PROTEIN]--UDP-N-ACETYLGLUCOSAMINE O-ACYLTRANSFERASE, MITOCHONDRIAL-RELATED"/>
    <property type="match status" value="1"/>
</dbReference>
<dbReference type="CDD" id="cd03351">
    <property type="entry name" value="LbH_UDP-GlcNAc_AT"/>
    <property type="match status" value="1"/>
</dbReference>
<dbReference type="GO" id="GO:0008780">
    <property type="term" value="F:acyl-[acyl-carrier-protein]-UDP-N-acetylglucosamine O-acyltransferase activity"/>
    <property type="evidence" value="ECO:0007669"/>
    <property type="project" value="InterPro"/>
</dbReference>
<evidence type="ECO:0000313" key="1">
    <source>
        <dbReference type="EMBL" id="SVD04929.1"/>
    </source>
</evidence>
<accession>A0A382S4T9</accession>
<dbReference type="GO" id="GO:0008610">
    <property type="term" value="P:lipid biosynthetic process"/>
    <property type="evidence" value="ECO:0007669"/>
    <property type="project" value="InterPro"/>
</dbReference>
<sequence length="190" mass="20209">MIDQTAIIHSNADIHKNVSIGPYSVIGENVSIGSGTVIGSHVVITGPTTIGPNNKIFHFSSIGEDPQDKKFNEDQNSYLEIGANNTIREYVSINRGTSDGGGKTIIGNNNWIMAYVHIAHDCIIGNNSTFANNTTLAGHVAIQDFVTLGGFTGVHQFCRIGSYSFSAISSVIVKDVPPYILVSGNTAKPS</sequence>
<dbReference type="InterPro" id="IPR001451">
    <property type="entry name" value="Hexapep"/>
</dbReference>
<dbReference type="InterPro" id="IPR011004">
    <property type="entry name" value="Trimer_LpxA-like_sf"/>
</dbReference>
<dbReference type="NCBIfam" id="TIGR01852">
    <property type="entry name" value="lipid_A_lpxA"/>
    <property type="match status" value="1"/>
</dbReference>
<gene>
    <name evidence="1" type="ORF">METZ01_LOCUS357783</name>
</gene>
<reference evidence="1" key="1">
    <citation type="submission" date="2018-05" db="EMBL/GenBank/DDBJ databases">
        <authorList>
            <person name="Lanie J.A."/>
            <person name="Ng W.-L."/>
            <person name="Kazmierczak K.M."/>
            <person name="Andrzejewski T.M."/>
            <person name="Davidsen T.M."/>
            <person name="Wayne K.J."/>
            <person name="Tettelin H."/>
            <person name="Glass J.I."/>
            <person name="Rusch D."/>
            <person name="Podicherti R."/>
            <person name="Tsui H.-C.T."/>
            <person name="Winkler M.E."/>
        </authorList>
    </citation>
    <scope>NUCLEOTIDE SEQUENCE</scope>
</reference>
<protein>
    <recommendedName>
        <fullName evidence="2">UDP N-acetylglucosamine O-acyltransferase C-terminal domain-containing protein</fullName>
    </recommendedName>
</protein>
<dbReference type="AlphaFoldDB" id="A0A382S4T9"/>
<proteinExistence type="predicted"/>
<dbReference type="Gene3D" id="2.160.10.10">
    <property type="entry name" value="Hexapeptide repeat proteins"/>
    <property type="match status" value="1"/>
</dbReference>
<evidence type="ECO:0008006" key="2">
    <source>
        <dbReference type="Google" id="ProtNLM"/>
    </source>
</evidence>
<dbReference type="NCBIfam" id="NF003657">
    <property type="entry name" value="PRK05289.1"/>
    <property type="match status" value="1"/>
</dbReference>
<dbReference type="SUPFAM" id="SSF51161">
    <property type="entry name" value="Trimeric LpxA-like enzymes"/>
    <property type="match status" value="1"/>
</dbReference>
<dbReference type="PANTHER" id="PTHR43480">
    <property type="entry name" value="ACYL-[ACYL-CARRIER-PROTEIN]--UDP-N-ACETYLGLUCOSAMINE O-ACYLTRANSFERASE"/>
    <property type="match status" value="1"/>
</dbReference>
<feature type="non-terminal residue" evidence="1">
    <location>
        <position position="190"/>
    </location>
</feature>
<name>A0A382S4T9_9ZZZZ</name>
<dbReference type="Pfam" id="PF00132">
    <property type="entry name" value="Hexapep"/>
    <property type="match status" value="2"/>
</dbReference>
<dbReference type="InterPro" id="IPR010137">
    <property type="entry name" value="Lipid_A_LpxA"/>
</dbReference>
<dbReference type="EMBL" id="UINC01126443">
    <property type="protein sequence ID" value="SVD04929.1"/>
    <property type="molecule type" value="Genomic_DNA"/>
</dbReference>